<keyword evidence="4 8" id="KW-0812">Transmembrane</keyword>
<gene>
    <name evidence="11" type="ordered locus">Cyan7425_0495</name>
</gene>
<feature type="transmembrane region" description="Helical" evidence="8">
    <location>
        <begin position="21"/>
        <end position="43"/>
    </location>
</feature>
<dbReference type="InterPro" id="IPR058533">
    <property type="entry name" value="Cation_efflux_TM"/>
</dbReference>
<evidence type="ECO:0000256" key="8">
    <source>
        <dbReference type="SAM" id="Phobius"/>
    </source>
</evidence>
<reference evidence="11" key="1">
    <citation type="submission" date="2009-01" db="EMBL/GenBank/DDBJ databases">
        <title>Complete sequence of chromosome Cyanothece sp. PCC 7425.</title>
        <authorList>
            <consortium name="US DOE Joint Genome Institute"/>
            <person name="Lucas S."/>
            <person name="Copeland A."/>
            <person name="Lapidus A."/>
            <person name="Glavina del Rio T."/>
            <person name="Dalin E."/>
            <person name="Tice H."/>
            <person name="Bruce D."/>
            <person name="Goodwin L."/>
            <person name="Pitluck S."/>
            <person name="Sims D."/>
            <person name="Meineke L."/>
            <person name="Brettin T."/>
            <person name="Detter J.C."/>
            <person name="Han C."/>
            <person name="Larimer F."/>
            <person name="Land M."/>
            <person name="Hauser L."/>
            <person name="Kyrpides N."/>
            <person name="Ovchinnikova G."/>
            <person name="Liberton M."/>
            <person name="Stoeckel J."/>
            <person name="Banerjee A."/>
            <person name="Singh A."/>
            <person name="Page L."/>
            <person name="Sato H."/>
            <person name="Zhao L."/>
            <person name="Sherman L."/>
            <person name="Pakrasi H."/>
            <person name="Richardson P."/>
        </authorList>
    </citation>
    <scope>NUCLEOTIDE SEQUENCE</scope>
    <source>
        <strain evidence="11">PCC 7425</strain>
    </source>
</reference>
<evidence type="ECO:0000256" key="1">
    <source>
        <dbReference type="ARBA" id="ARBA00004141"/>
    </source>
</evidence>
<dbReference type="HOGENOM" id="CLU_013430_0_0_3"/>
<dbReference type="Gene3D" id="1.20.1510.10">
    <property type="entry name" value="Cation efflux protein transmembrane domain"/>
    <property type="match status" value="1"/>
</dbReference>
<evidence type="ECO:0000256" key="3">
    <source>
        <dbReference type="ARBA" id="ARBA00022448"/>
    </source>
</evidence>
<evidence type="ECO:0000256" key="4">
    <source>
        <dbReference type="ARBA" id="ARBA00022692"/>
    </source>
</evidence>
<dbReference type="InterPro" id="IPR050681">
    <property type="entry name" value="CDF/SLC30A"/>
</dbReference>
<dbReference type="GO" id="GO:0005886">
    <property type="term" value="C:plasma membrane"/>
    <property type="evidence" value="ECO:0007669"/>
    <property type="project" value="TreeGrafter"/>
</dbReference>
<evidence type="ECO:0000313" key="11">
    <source>
        <dbReference type="EMBL" id="ACL42887.1"/>
    </source>
</evidence>
<sequence length="306" mass="33533">MPHSHSHSHSHAHDRPQNYNRAFAIGTALNLGIVLLQVVYGVLANSLALLADAGHNLTDVFSLLLAWGASWLVRRPPTHRYTYGWRRSSILAALLNALLLLLVMGAIAWESLRRLTQPAPIAEMEVIAVALLAIFINGGSALLFLQGRDDLNLRSAFLHLLTDAFVSFGVVLSGVATLVTGWLWFDPVMSLIIVITIVIGTWQLLRDAINLALDAVPGGIDPQFVRRYLLEQAGVTEIHDLHIWAISTTETALTAHLVIPTGYPGDAFLSQLGQELHDQFEIDHSTIQIEIGDPNHPCVLAPESRI</sequence>
<evidence type="ECO:0000256" key="5">
    <source>
        <dbReference type="ARBA" id="ARBA00022989"/>
    </source>
</evidence>
<dbReference type="eggNOG" id="COG1230">
    <property type="taxonomic scope" value="Bacteria"/>
</dbReference>
<keyword evidence="3" id="KW-0813">Transport</keyword>
<organism evidence="11">
    <name type="scientific">Cyanothece sp. (strain PCC 7425 / ATCC 29141)</name>
    <dbReference type="NCBI Taxonomy" id="395961"/>
    <lineage>
        <taxon>Bacteria</taxon>
        <taxon>Bacillati</taxon>
        <taxon>Cyanobacteriota</taxon>
        <taxon>Cyanophyceae</taxon>
        <taxon>Gomontiellales</taxon>
        <taxon>Cyanothecaceae</taxon>
        <taxon>Cyanothece</taxon>
    </lineage>
</organism>
<keyword evidence="6" id="KW-0406">Ion transport</keyword>
<keyword evidence="7 8" id="KW-0472">Membrane</keyword>
<feature type="transmembrane region" description="Helical" evidence="8">
    <location>
        <begin position="157"/>
        <end position="182"/>
    </location>
</feature>
<dbReference type="PANTHER" id="PTHR11562:SF17">
    <property type="entry name" value="RE54080P-RELATED"/>
    <property type="match status" value="1"/>
</dbReference>
<feature type="transmembrane region" description="Helical" evidence="8">
    <location>
        <begin position="127"/>
        <end position="145"/>
    </location>
</feature>
<dbReference type="KEGG" id="cyn:Cyan7425_0495"/>
<evidence type="ECO:0000256" key="7">
    <source>
        <dbReference type="ARBA" id="ARBA00023136"/>
    </source>
</evidence>
<keyword evidence="5 8" id="KW-1133">Transmembrane helix</keyword>
<dbReference type="PANTHER" id="PTHR11562">
    <property type="entry name" value="CATION EFFLUX PROTEIN/ ZINC TRANSPORTER"/>
    <property type="match status" value="1"/>
</dbReference>
<dbReference type="SUPFAM" id="SSF161111">
    <property type="entry name" value="Cation efflux protein transmembrane domain-like"/>
    <property type="match status" value="1"/>
</dbReference>
<dbReference type="EMBL" id="CP001344">
    <property type="protein sequence ID" value="ACL42887.1"/>
    <property type="molecule type" value="Genomic_DNA"/>
</dbReference>
<proteinExistence type="inferred from homology"/>
<protein>
    <submittedName>
        <fullName evidence="11">Cation diffusion facilitator family transporter</fullName>
    </submittedName>
</protein>
<evidence type="ECO:0000259" key="10">
    <source>
        <dbReference type="Pfam" id="PF16916"/>
    </source>
</evidence>
<feature type="domain" description="Cation efflux protein transmembrane" evidence="9">
    <location>
        <begin position="25"/>
        <end position="209"/>
    </location>
</feature>
<dbReference type="AlphaFoldDB" id="B8HTW7"/>
<accession>B8HTW7</accession>
<dbReference type="Pfam" id="PF16916">
    <property type="entry name" value="ZT_dimer"/>
    <property type="match status" value="1"/>
</dbReference>
<feature type="domain" description="Cation efflux protein cytoplasmic" evidence="10">
    <location>
        <begin position="225"/>
        <end position="290"/>
    </location>
</feature>
<evidence type="ECO:0000256" key="6">
    <source>
        <dbReference type="ARBA" id="ARBA00023065"/>
    </source>
</evidence>
<dbReference type="InterPro" id="IPR027469">
    <property type="entry name" value="Cation_efflux_TMD_sf"/>
</dbReference>
<evidence type="ECO:0000259" key="9">
    <source>
        <dbReference type="Pfam" id="PF01545"/>
    </source>
</evidence>
<comment type="subcellular location">
    <subcellularLocation>
        <location evidence="1">Membrane</location>
        <topology evidence="1">Multi-pass membrane protein</topology>
    </subcellularLocation>
</comment>
<dbReference type="GO" id="GO:0005385">
    <property type="term" value="F:zinc ion transmembrane transporter activity"/>
    <property type="evidence" value="ECO:0007669"/>
    <property type="project" value="TreeGrafter"/>
</dbReference>
<dbReference type="Pfam" id="PF01545">
    <property type="entry name" value="Cation_efflux"/>
    <property type="match status" value="1"/>
</dbReference>
<dbReference type="OrthoDB" id="9809646at2"/>
<dbReference type="SUPFAM" id="SSF160240">
    <property type="entry name" value="Cation efflux protein cytoplasmic domain-like"/>
    <property type="match status" value="1"/>
</dbReference>
<feature type="transmembrane region" description="Helical" evidence="8">
    <location>
        <begin position="85"/>
        <end position="107"/>
    </location>
</feature>
<dbReference type="NCBIfam" id="TIGR01297">
    <property type="entry name" value="CDF"/>
    <property type="match status" value="1"/>
</dbReference>
<dbReference type="InterPro" id="IPR002524">
    <property type="entry name" value="Cation_efflux"/>
</dbReference>
<evidence type="ECO:0000256" key="2">
    <source>
        <dbReference type="ARBA" id="ARBA00008873"/>
    </source>
</evidence>
<dbReference type="STRING" id="395961.Cyan7425_0495"/>
<dbReference type="InterPro" id="IPR036837">
    <property type="entry name" value="Cation_efflux_CTD_sf"/>
</dbReference>
<dbReference type="InterPro" id="IPR027470">
    <property type="entry name" value="Cation_efflux_CTD"/>
</dbReference>
<feature type="transmembrane region" description="Helical" evidence="8">
    <location>
        <begin position="188"/>
        <end position="205"/>
    </location>
</feature>
<comment type="similarity">
    <text evidence="2">Belongs to the cation diffusion facilitator (CDF) transporter (TC 2.A.4) family. SLC30A subfamily.</text>
</comment>
<name>B8HTW7_CYAP4</name>